<proteinExistence type="predicted"/>
<name>A0A1G2K3G4_9BACT</name>
<comment type="caution">
    <text evidence="2">The sequence shown here is derived from an EMBL/GenBank/DDBJ whole genome shotgun (WGS) entry which is preliminary data.</text>
</comment>
<feature type="transmembrane region" description="Helical" evidence="1">
    <location>
        <begin position="29"/>
        <end position="52"/>
    </location>
</feature>
<evidence type="ECO:0000313" key="2">
    <source>
        <dbReference type="EMBL" id="OGZ93957.1"/>
    </source>
</evidence>
<gene>
    <name evidence="2" type="ORF">A2633_00760</name>
</gene>
<dbReference type="Proteomes" id="UP000177152">
    <property type="component" value="Unassembled WGS sequence"/>
</dbReference>
<evidence type="ECO:0000256" key="1">
    <source>
        <dbReference type="SAM" id="Phobius"/>
    </source>
</evidence>
<accession>A0A1G2K3G4</accession>
<keyword evidence="1" id="KW-0472">Membrane</keyword>
<dbReference type="EMBL" id="MHQC01000046">
    <property type="protein sequence ID" value="OGZ93957.1"/>
    <property type="molecule type" value="Genomic_DNA"/>
</dbReference>
<sequence>MEPEILKKLEEQGQKIDVMCRSFEKLRKMFLWLIIISVAVVVLPAIGLLFVIPQFLSVYNTSGF</sequence>
<dbReference type="AlphaFoldDB" id="A0A1G2K3G4"/>
<keyword evidence="1" id="KW-0812">Transmembrane</keyword>
<protein>
    <submittedName>
        <fullName evidence="2">Uncharacterized protein</fullName>
    </submittedName>
</protein>
<reference evidence="2 3" key="1">
    <citation type="journal article" date="2016" name="Nat. Commun.">
        <title>Thousands of microbial genomes shed light on interconnected biogeochemical processes in an aquifer system.</title>
        <authorList>
            <person name="Anantharaman K."/>
            <person name="Brown C.T."/>
            <person name="Hug L.A."/>
            <person name="Sharon I."/>
            <person name="Castelle C.J."/>
            <person name="Probst A.J."/>
            <person name="Thomas B.C."/>
            <person name="Singh A."/>
            <person name="Wilkins M.J."/>
            <person name="Karaoz U."/>
            <person name="Brodie E.L."/>
            <person name="Williams K.H."/>
            <person name="Hubbard S.S."/>
            <person name="Banfield J.F."/>
        </authorList>
    </citation>
    <scope>NUCLEOTIDE SEQUENCE [LARGE SCALE GENOMIC DNA]</scope>
</reference>
<organism evidence="2 3">
    <name type="scientific">Candidatus Sungbacteria bacterium RIFCSPHIGHO2_01_FULL_47_32</name>
    <dbReference type="NCBI Taxonomy" id="1802264"/>
    <lineage>
        <taxon>Bacteria</taxon>
        <taxon>Candidatus Sungiibacteriota</taxon>
    </lineage>
</organism>
<evidence type="ECO:0000313" key="3">
    <source>
        <dbReference type="Proteomes" id="UP000177152"/>
    </source>
</evidence>
<keyword evidence="1" id="KW-1133">Transmembrane helix</keyword>